<dbReference type="InterPro" id="IPR001606">
    <property type="entry name" value="ARID_dom"/>
</dbReference>
<dbReference type="SMART" id="SM01014">
    <property type="entry name" value="ARID"/>
    <property type="match status" value="1"/>
</dbReference>
<dbReference type="KEGG" id="egu:105053591"/>
<dbReference type="AlphaFoldDB" id="A0A6I9RWN5"/>
<dbReference type="InterPro" id="IPR036431">
    <property type="entry name" value="ARID_dom_sf"/>
</dbReference>
<dbReference type="PANTHER" id="PTHR46410">
    <property type="entry name" value="AT-RICH INTERACTIVE DOMAIN-CONTAINING PROTEIN 2"/>
    <property type="match status" value="1"/>
</dbReference>
<evidence type="ECO:0000259" key="3">
    <source>
        <dbReference type="PROSITE" id="PS51156"/>
    </source>
</evidence>
<reference evidence="5" key="1">
    <citation type="submission" date="2025-08" db="UniProtKB">
        <authorList>
            <consortium name="RefSeq"/>
        </authorList>
    </citation>
    <scope>IDENTIFICATION</scope>
</reference>
<dbReference type="InterPro" id="IPR001005">
    <property type="entry name" value="SANT/Myb"/>
</dbReference>
<keyword evidence="1" id="KW-0539">Nucleus</keyword>
<dbReference type="OrthoDB" id="1938591at2759"/>
<dbReference type="RefSeq" id="XP_010933121.1">
    <property type="nucleotide sequence ID" value="XM_010934819.3"/>
</dbReference>
<dbReference type="SMART" id="SM00501">
    <property type="entry name" value="BRIGHT"/>
    <property type="match status" value="1"/>
</dbReference>
<dbReference type="CDD" id="cd00167">
    <property type="entry name" value="SANT"/>
    <property type="match status" value="1"/>
</dbReference>
<feature type="domain" description="ELM2" evidence="3">
    <location>
        <begin position="382"/>
        <end position="537"/>
    </location>
</feature>
<dbReference type="SUPFAM" id="SSF46774">
    <property type="entry name" value="ARID-like"/>
    <property type="match status" value="1"/>
</dbReference>
<sequence>MAGWTLSSESLSLDVAEILRKLQSVGFCSHLDVPAKELSRENLGTLFDRMLSAFLKEIYWRWEIRPLPATLGDGRPVDLFKLYSVVHEKGGYSLVTKSQQWAAVSEAIGLDLKVGSLLKLIYIKYLDALDQWIGVVSAKNSVKKSKAIIRGLPCEVPDQKKEEFPTVPPSTSKKDQSLTLARGNECRVLIGDSVCDNDGMLVEDRGAVNGRFSHLKRKRETLVGMLNWLKKLAKNAGNPSIGKSFLKDRMKSKEAHAFDELYSQVLLARQAMLIRKIQCTSSNGPLMQKGQKIHPSIYEDSIDDNSQNREKIKCSQRLQAVNKQYAPGFSSGTSTNPDDDMDEKGFVAVGGENNDIKQRLRNPSLMLDAIADLLSIDRLQKQRVPVDPSFQANVPDWTGKPYETSSDPETLKWLGTRIWPPENQEKRLSFSQNPIGEGRKDICLCERAGSVECVRFHVAEKRLQLKCELGPVFYAWRFDRMGEEVSLSWTEEEERKFEDIVRLNPLYLAKNFWNQLYLRFPFKGRKNLVSYYFNVFLLGRRSYQNRVTPNSIDSDDEEPEFGPLKNRFGHDAVKVRHPESIVCIVNAECVDLDNDIDAN</sequence>
<keyword evidence="4" id="KW-1185">Reference proteome</keyword>
<organism evidence="4 5">
    <name type="scientific">Elaeis guineensis var. tenera</name>
    <name type="common">Oil palm</name>
    <dbReference type="NCBI Taxonomy" id="51953"/>
    <lineage>
        <taxon>Eukaryota</taxon>
        <taxon>Viridiplantae</taxon>
        <taxon>Streptophyta</taxon>
        <taxon>Embryophyta</taxon>
        <taxon>Tracheophyta</taxon>
        <taxon>Spermatophyta</taxon>
        <taxon>Magnoliopsida</taxon>
        <taxon>Liliopsida</taxon>
        <taxon>Arecaceae</taxon>
        <taxon>Arecoideae</taxon>
        <taxon>Cocoseae</taxon>
        <taxon>Elaeidinae</taxon>
        <taxon>Elaeis</taxon>
    </lineage>
</organism>
<dbReference type="InterPro" id="IPR000949">
    <property type="entry name" value="ELM2_dom"/>
</dbReference>
<accession>A0A6I9RWN5</accession>
<dbReference type="Proteomes" id="UP000504607">
    <property type="component" value="Chromosome 11"/>
</dbReference>
<dbReference type="GeneID" id="105053591"/>
<feature type="domain" description="ARID" evidence="2">
    <location>
        <begin position="41"/>
        <end position="134"/>
    </location>
</feature>
<evidence type="ECO:0000313" key="4">
    <source>
        <dbReference type="Proteomes" id="UP000504607"/>
    </source>
</evidence>
<proteinExistence type="predicted"/>
<name>A0A6I9RWN5_ELAGV</name>
<evidence type="ECO:0000313" key="5">
    <source>
        <dbReference type="RefSeq" id="XP_010933121.1"/>
    </source>
</evidence>
<dbReference type="CDD" id="cd16100">
    <property type="entry name" value="ARID"/>
    <property type="match status" value="1"/>
</dbReference>
<gene>
    <name evidence="5" type="primary">LOC105053591</name>
</gene>
<protein>
    <submittedName>
        <fullName evidence="5">AT-rich interactive domain-containing protein 2</fullName>
    </submittedName>
</protein>
<dbReference type="Pfam" id="PF01388">
    <property type="entry name" value="ARID"/>
    <property type="match status" value="1"/>
</dbReference>
<dbReference type="PROSITE" id="PS51011">
    <property type="entry name" value="ARID"/>
    <property type="match status" value="1"/>
</dbReference>
<evidence type="ECO:0000259" key="2">
    <source>
        <dbReference type="PROSITE" id="PS51011"/>
    </source>
</evidence>
<evidence type="ECO:0000256" key="1">
    <source>
        <dbReference type="ARBA" id="ARBA00023242"/>
    </source>
</evidence>
<dbReference type="PROSITE" id="PS51156">
    <property type="entry name" value="ELM2"/>
    <property type="match status" value="1"/>
</dbReference>
<dbReference type="FunCoup" id="A0A6I9RWN5">
    <property type="interactions" value="1211"/>
</dbReference>
<dbReference type="PANTHER" id="PTHR46410:SF1">
    <property type="entry name" value="AT-RICH INTERACTIVE DOMAIN-CONTAINING PROTEIN 1"/>
    <property type="match status" value="1"/>
</dbReference>
<dbReference type="GO" id="GO:0003677">
    <property type="term" value="F:DNA binding"/>
    <property type="evidence" value="ECO:0007669"/>
    <property type="project" value="InterPro"/>
</dbReference>
<dbReference type="InParanoid" id="A0A6I9RWN5"/>
<dbReference type="Gene3D" id="1.10.150.60">
    <property type="entry name" value="ARID DNA-binding domain"/>
    <property type="match status" value="1"/>
</dbReference>